<gene>
    <name evidence="1" type="ORF">B5K06_21350</name>
</gene>
<reference evidence="1 2" key="1">
    <citation type="submission" date="2017-03" db="EMBL/GenBank/DDBJ databases">
        <title>Genome analysis of Rhizobial strains effectives or ineffectives for nitrogen fixation isolated from bean seeds.</title>
        <authorList>
            <person name="Peralta H."/>
            <person name="Aguilar-Vera A."/>
            <person name="Mora Y."/>
            <person name="Vargas-Lagunas C."/>
            <person name="Girard L."/>
            <person name="Mora J."/>
        </authorList>
    </citation>
    <scope>NUCLEOTIDE SEQUENCE [LARGE SCALE GENOMIC DNA]</scope>
    <source>
        <strain evidence="1 2">CCGM3</strain>
    </source>
</reference>
<dbReference type="OrthoDB" id="5488639at2"/>
<dbReference type="RefSeq" id="WP_016557307.1">
    <property type="nucleotide sequence ID" value="NZ_KZ857264.1"/>
</dbReference>
<dbReference type="AlphaFoldDB" id="A0A370KKJ9"/>
<evidence type="ECO:0000313" key="2">
    <source>
        <dbReference type="Proteomes" id="UP000254939"/>
    </source>
</evidence>
<keyword evidence="1" id="KW-0547">Nucleotide-binding</keyword>
<comment type="caution">
    <text evidence="1">The sequence shown here is derived from an EMBL/GenBank/DDBJ whole genome shotgun (WGS) entry which is preliminary data.</text>
</comment>
<dbReference type="InterPro" id="IPR058084">
    <property type="entry name" value="Slr1658-like"/>
</dbReference>
<protein>
    <submittedName>
        <fullName evidence="1">ATP-binding protein</fullName>
    </submittedName>
</protein>
<evidence type="ECO:0000313" key="1">
    <source>
        <dbReference type="EMBL" id="RDJ07886.1"/>
    </source>
</evidence>
<proteinExistence type="predicted"/>
<dbReference type="GO" id="GO:0005524">
    <property type="term" value="F:ATP binding"/>
    <property type="evidence" value="ECO:0007669"/>
    <property type="project" value="UniProtKB-KW"/>
</dbReference>
<sequence>MTTVLFGQEYLASPEINHSVRLRLLDGPLDLAWKHSGMTSDFIAEMMTPRFRPSKRLYNQLRQDIGYLANELIENAIKFRSRGEVVVEALAQSDCFRLRVSNLVDRETADRFQQLLTTVTSGDPGVLLIEQIEASATATSGNASGLGLLTLMSDYEVQFAWLFEGEDDSGPTRIQIYAAMAIPPS</sequence>
<name>A0A370KKJ9_9HYPH</name>
<accession>A0A370KKJ9</accession>
<dbReference type="NCBIfam" id="NF047703">
    <property type="entry name" value="slr1658_superfam"/>
    <property type="match status" value="1"/>
</dbReference>
<organism evidence="1 2">
    <name type="scientific">Rhizobium grahamii</name>
    <dbReference type="NCBI Taxonomy" id="1120045"/>
    <lineage>
        <taxon>Bacteria</taxon>
        <taxon>Pseudomonadati</taxon>
        <taxon>Pseudomonadota</taxon>
        <taxon>Alphaproteobacteria</taxon>
        <taxon>Hyphomicrobiales</taxon>
        <taxon>Rhizobiaceae</taxon>
        <taxon>Rhizobium/Agrobacterium group</taxon>
        <taxon>Rhizobium</taxon>
    </lineage>
</organism>
<keyword evidence="1" id="KW-0067">ATP-binding</keyword>
<dbReference type="Proteomes" id="UP000254939">
    <property type="component" value="Unassembled WGS sequence"/>
</dbReference>
<dbReference type="EMBL" id="NAAC01000022">
    <property type="protein sequence ID" value="RDJ07886.1"/>
    <property type="molecule type" value="Genomic_DNA"/>
</dbReference>